<evidence type="ECO:0000313" key="2">
    <source>
        <dbReference type="Proteomes" id="UP001607302"/>
    </source>
</evidence>
<sequence>MKLQLLSSSREVIAYATVVDGSPALPIVHVLCTWSIRTFGLDAVRSIAGKPRLAKINGVGKRDVGGSRTRAKLCERVSLQVVIRSSRPIDERLARGNAAGEFPEARHAVLGVAYHPSWKRDGTSCGQRQDSKYDGVRIRLGCVRNVRVLTLLSRRRPKHVKPHRLLEIVIGRRGRIRIPSKSTESFSYQFLFRHLHFLR</sequence>
<organism evidence="1 2">
    <name type="scientific">Vespula squamosa</name>
    <name type="common">Southern yellow jacket</name>
    <name type="synonym">Wasp</name>
    <dbReference type="NCBI Taxonomy" id="30214"/>
    <lineage>
        <taxon>Eukaryota</taxon>
        <taxon>Metazoa</taxon>
        <taxon>Ecdysozoa</taxon>
        <taxon>Arthropoda</taxon>
        <taxon>Hexapoda</taxon>
        <taxon>Insecta</taxon>
        <taxon>Pterygota</taxon>
        <taxon>Neoptera</taxon>
        <taxon>Endopterygota</taxon>
        <taxon>Hymenoptera</taxon>
        <taxon>Apocrita</taxon>
        <taxon>Aculeata</taxon>
        <taxon>Vespoidea</taxon>
        <taxon>Vespidae</taxon>
        <taxon>Vespinae</taxon>
        <taxon>Vespula</taxon>
    </lineage>
</organism>
<dbReference type="Proteomes" id="UP001607302">
    <property type="component" value="Unassembled WGS sequence"/>
</dbReference>
<comment type="caution">
    <text evidence="1">The sequence shown here is derived from an EMBL/GenBank/DDBJ whole genome shotgun (WGS) entry which is preliminary data.</text>
</comment>
<accession>A0ABD1ZZ43</accession>
<dbReference type="EMBL" id="JAUDFV010000157">
    <property type="protein sequence ID" value="KAL2713639.1"/>
    <property type="molecule type" value="Genomic_DNA"/>
</dbReference>
<protein>
    <submittedName>
        <fullName evidence="1">ZN362 protein</fullName>
    </submittedName>
</protein>
<reference evidence="1 2" key="1">
    <citation type="journal article" date="2024" name="Ann. Entomol. Soc. Am.">
        <title>Genomic analyses of the southern and eastern yellowjacket wasps (Hymenoptera: Vespidae) reveal evolutionary signatures of social life.</title>
        <authorList>
            <person name="Catto M.A."/>
            <person name="Caine P.B."/>
            <person name="Orr S.E."/>
            <person name="Hunt B.G."/>
            <person name="Goodisman M.A.D."/>
        </authorList>
    </citation>
    <scope>NUCLEOTIDE SEQUENCE [LARGE SCALE GENOMIC DNA]</scope>
    <source>
        <strain evidence="1">233</strain>
        <tissue evidence="1">Head and thorax</tissue>
    </source>
</reference>
<gene>
    <name evidence="1" type="ORF">V1478_016196</name>
</gene>
<dbReference type="AlphaFoldDB" id="A0ABD1ZZ43"/>
<keyword evidence="2" id="KW-1185">Reference proteome</keyword>
<proteinExistence type="predicted"/>
<evidence type="ECO:0000313" key="1">
    <source>
        <dbReference type="EMBL" id="KAL2713639.1"/>
    </source>
</evidence>
<name>A0ABD1ZZ43_VESSQ</name>